<dbReference type="InterPro" id="IPR013094">
    <property type="entry name" value="AB_hydrolase_3"/>
</dbReference>
<dbReference type="GeneID" id="83619462"/>
<evidence type="ECO:0000256" key="1">
    <source>
        <dbReference type="ARBA" id="ARBA00022801"/>
    </source>
</evidence>
<dbReference type="KEGG" id="rav:AAT18_24585"/>
<reference evidence="3 5" key="1">
    <citation type="journal article" date="2018" name="Biodegradation">
        <title>1,4-Dioxane degradation characteristics of Rhodococcus aetherivorans JCM 14343.</title>
        <authorList>
            <person name="Inoue D."/>
            <person name="Tsunoda T."/>
            <person name="Yamamoto N."/>
            <person name="Ike M."/>
            <person name="Sei K."/>
        </authorList>
    </citation>
    <scope>NUCLEOTIDE SEQUENCE [LARGE SCALE GENOMIC DNA]</scope>
    <source>
        <strain evidence="3 5">JCM 14343</strain>
    </source>
</reference>
<gene>
    <name evidence="4" type="ORF">OCS65_03555</name>
    <name evidence="3" type="ORF">RAJCM14343_0361</name>
</gene>
<reference evidence="3" key="2">
    <citation type="submission" date="2019-10" db="EMBL/GenBank/DDBJ databases">
        <title>Draft genome sequence of Rhodococcus aetherivorans JCM 14343.</title>
        <authorList>
            <person name="Inoue D."/>
            <person name="Nakazawa M."/>
            <person name="Yamamoto N."/>
            <person name="Sei K."/>
            <person name="Ike M."/>
        </authorList>
    </citation>
    <scope>NUCLEOTIDE SEQUENCE</scope>
    <source>
        <strain evidence="3">JCM 14343</strain>
    </source>
</reference>
<sequence length="315" mass="33900">MALDPATTAFLAEMAKAGGPPLHEMAPQEARAMSEGFTPLYGDGPEMTRVENRTVPTPDGHQLPIRLLVPTDNARGVIAYLHGGGWVVGSLDGYDTLGRQLAERTGCVVALVDYRLAPEHVFPSAADDAWTAVQWLAANRATYAAADAPLIVGGDSAGGNLAAVVAQRAARENGPELALQFLAYPVIDCDFDTPSYLDPANELMLTRDAMVWFWDLYVPEAKDRTRWEVAPINAKSFDGVAPAAVLIAEHDVLHDEGRKYAQALRSAGVPLREKVFTGQMHGFFQFVNILPGAKDGMDYVVEAVEDVLAGADIAR</sequence>
<dbReference type="RefSeq" id="WP_029546533.1">
    <property type="nucleotide sequence ID" value="NZ_BAAAYP010000055.1"/>
</dbReference>
<keyword evidence="5" id="KW-1185">Reference proteome</keyword>
<dbReference type="SUPFAM" id="SSF53474">
    <property type="entry name" value="alpha/beta-Hydrolases"/>
    <property type="match status" value="1"/>
</dbReference>
<keyword evidence="1 4" id="KW-0378">Hydrolase</keyword>
<dbReference type="EMBL" id="BLAH01000007">
    <property type="protein sequence ID" value="GES35117.1"/>
    <property type="molecule type" value="Genomic_DNA"/>
</dbReference>
<dbReference type="PANTHER" id="PTHR48081:SF8">
    <property type="entry name" value="ALPHA_BETA HYDROLASE FOLD-3 DOMAIN-CONTAINING PROTEIN-RELATED"/>
    <property type="match status" value="1"/>
</dbReference>
<name>A0A059MJ92_9NOCA</name>
<evidence type="ECO:0000313" key="5">
    <source>
        <dbReference type="Proteomes" id="UP000325466"/>
    </source>
</evidence>
<dbReference type="EMBL" id="CP106982">
    <property type="protein sequence ID" value="UYF94868.1"/>
    <property type="molecule type" value="Genomic_DNA"/>
</dbReference>
<dbReference type="InterPro" id="IPR050300">
    <property type="entry name" value="GDXG_lipolytic_enzyme"/>
</dbReference>
<evidence type="ECO:0000259" key="2">
    <source>
        <dbReference type="Pfam" id="PF07859"/>
    </source>
</evidence>
<dbReference type="Gene3D" id="3.40.50.1820">
    <property type="entry name" value="alpha/beta hydrolase"/>
    <property type="match status" value="1"/>
</dbReference>
<organism evidence="4 6">
    <name type="scientific">Rhodococcus aetherivorans</name>
    <dbReference type="NCBI Taxonomy" id="191292"/>
    <lineage>
        <taxon>Bacteria</taxon>
        <taxon>Bacillati</taxon>
        <taxon>Actinomycetota</taxon>
        <taxon>Actinomycetes</taxon>
        <taxon>Mycobacteriales</taxon>
        <taxon>Nocardiaceae</taxon>
        <taxon>Rhodococcus</taxon>
    </lineage>
</organism>
<dbReference type="AlphaFoldDB" id="A0A059MJ92"/>
<dbReference type="PANTHER" id="PTHR48081">
    <property type="entry name" value="AB HYDROLASE SUPERFAMILY PROTEIN C4A8.06C"/>
    <property type="match status" value="1"/>
</dbReference>
<accession>A0A059MJ92</accession>
<dbReference type="Pfam" id="PF07859">
    <property type="entry name" value="Abhydrolase_3"/>
    <property type="match status" value="1"/>
</dbReference>
<evidence type="ECO:0000313" key="4">
    <source>
        <dbReference type="EMBL" id="UYF94868.1"/>
    </source>
</evidence>
<dbReference type="Proteomes" id="UP000325466">
    <property type="component" value="Unassembled WGS sequence"/>
</dbReference>
<feature type="domain" description="Alpha/beta hydrolase fold-3" evidence="2">
    <location>
        <begin position="79"/>
        <end position="284"/>
    </location>
</feature>
<evidence type="ECO:0000313" key="3">
    <source>
        <dbReference type="EMBL" id="GES35117.1"/>
    </source>
</evidence>
<evidence type="ECO:0000313" key="6">
    <source>
        <dbReference type="Proteomes" id="UP001163947"/>
    </source>
</evidence>
<proteinExistence type="predicted"/>
<dbReference type="Proteomes" id="UP001163947">
    <property type="component" value="Chromosome"/>
</dbReference>
<accession>A0A0F6YAL5</accession>
<protein>
    <submittedName>
        <fullName evidence="4">Alpha/beta hydrolase</fullName>
    </submittedName>
    <submittedName>
        <fullName evidence="3">Esterase</fullName>
    </submittedName>
</protein>
<reference evidence="4" key="3">
    <citation type="submission" date="2022-09" db="EMBL/GenBank/DDBJ databases">
        <title>The genome sequence of Rhodococcus aetherivorans N1.</title>
        <authorList>
            <person name="Jiang W."/>
        </authorList>
    </citation>
    <scope>NUCLEOTIDE SEQUENCE</scope>
    <source>
        <strain evidence="4">N1</strain>
    </source>
</reference>
<dbReference type="GO" id="GO:0016787">
    <property type="term" value="F:hydrolase activity"/>
    <property type="evidence" value="ECO:0007669"/>
    <property type="project" value="UniProtKB-KW"/>
</dbReference>
<dbReference type="InterPro" id="IPR029058">
    <property type="entry name" value="AB_hydrolase_fold"/>
</dbReference>